<dbReference type="Proteomes" id="UP000823388">
    <property type="component" value="Chromosome 3K"/>
</dbReference>
<sequence length="226" mass="24513">MDVQVQRTFVIPSRRCRRSRRRRCRPPSSTSSRRPTTSSSSSPTPRPTPPTRCEFEHRGAEFRPRGRPLPASTLLRSPTSCCASRATSRPARTTSTPPSRPCPRTSGGTSSRSWTSGRCPGTAARSWSPCSGTRTTCCCRTWWLTAGCTWSCTGWTWGAAGGSPGSCRRIPRWTGIPGLGKAAGGVDVFVSPLAQAVANPEILKGGADFFFSLFFLSFFLIFSSPK</sequence>
<dbReference type="EMBL" id="CM029041">
    <property type="protein sequence ID" value="KAG2622876.1"/>
    <property type="molecule type" value="Genomic_DNA"/>
</dbReference>
<name>A0A8T0UNZ8_PANVG</name>
<comment type="caution">
    <text evidence="2">The sequence shown here is derived from an EMBL/GenBank/DDBJ whole genome shotgun (WGS) entry which is preliminary data.</text>
</comment>
<evidence type="ECO:0000256" key="1">
    <source>
        <dbReference type="SAM" id="MobiDB-lite"/>
    </source>
</evidence>
<feature type="compositionally biased region" description="Low complexity" evidence="1">
    <location>
        <begin position="80"/>
        <end position="118"/>
    </location>
</feature>
<dbReference type="AlphaFoldDB" id="A0A8T0UNZ8"/>
<feature type="compositionally biased region" description="Low complexity" evidence="1">
    <location>
        <begin position="26"/>
        <end position="43"/>
    </location>
</feature>
<feature type="compositionally biased region" description="Basic and acidic residues" evidence="1">
    <location>
        <begin position="53"/>
        <end position="64"/>
    </location>
</feature>
<evidence type="ECO:0000313" key="3">
    <source>
        <dbReference type="Proteomes" id="UP000823388"/>
    </source>
</evidence>
<feature type="region of interest" description="Disordered" evidence="1">
    <location>
        <begin position="14"/>
        <end position="123"/>
    </location>
</feature>
<evidence type="ECO:0000313" key="2">
    <source>
        <dbReference type="EMBL" id="KAG2622876.1"/>
    </source>
</evidence>
<protein>
    <submittedName>
        <fullName evidence="2">Uncharacterized protein</fullName>
    </submittedName>
</protein>
<gene>
    <name evidence="2" type="ORF">PVAP13_3KG514427</name>
</gene>
<proteinExistence type="predicted"/>
<feature type="compositionally biased region" description="Basic residues" evidence="1">
    <location>
        <begin position="14"/>
        <end position="25"/>
    </location>
</feature>
<keyword evidence="3" id="KW-1185">Reference proteome</keyword>
<organism evidence="2 3">
    <name type="scientific">Panicum virgatum</name>
    <name type="common">Blackwell switchgrass</name>
    <dbReference type="NCBI Taxonomy" id="38727"/>
    <lineage>
        <taxon>Eukaryota</taxon>
        <taxon>Viridiplantae</taxon>
        <taxon>Streptophyta</taxon>
        <taxon>Embryophyta</taxon>
        <taxon>Tracheophyta</taxon>
        <taxon>Spermatophyta</taxon>
        <taxon>Magnoliopsida</taxon>
        <taxon>Liliopsida</taxon>
        <taxon>Poales</taxon>
        <taxon>Poaceae</taxon>
        <taxon>PACMAD clade</taxon>
        <taxon>Panicoideae</taxon>
        <taxon>Panicodae</taxon>
        <taxon>Paniceae</taxon>
        <taxon>Panicinae</taxon>
        <taxon>Panicum</taxon>
        <taxon>Panicum sect. Hiantes</taxon>
    </lineage>
</organism>
<accession>A0A8T0UNZ8</accession>
<reference evidence="2" key="1">
    <citation type="submission" date="2020-05" db="EMBL/GenBank/DDBJ databases">
        <title>WGS assembly of Panicum virgatum.</title>
        <authorList>
            <person name="Lovell J.T."/>
            <person name="Jenkins J."/>
            <person name="Shu S."/>
            <person name="Juenger T.E."/>
            <person name="Schmutz J."/>
        </authorList>
    </citation>
    <scope>NUCLEOTIDE SEQUENCE</scope>
    <source>
        <strain evidence="2">AP13</strain>
    </source>
</reference>